<evidence type="ECO:0000313" key="2">
    <source>
        <dbReference type="EMBL" id="CAA9345546.1"/>
    </source>
</evidence>
<feature type="compositionally biased region" description="Basic and acidic residues" evidence="1">
    <location>
        <begin position="41"/>
        <end position="60"/>
    </location>
</feature>
<feature type="region of interest" description="Disordered" evidence="1">
    <location>
        <begin position="1"/>
        <end position="60"/>
    </location>
</feature>
<gene>
    <name evidence="2" type="ORF">AVDCRST_MAG72-1096</name>
</gene>
<accession>A0A6J4LZC9</accession>
<feature type="non-terminal residue" evidence="2">
    <location>
        <position position="60"/>
    </location>
</feature>
<proteinExistence type="predicted"/>
<dbReference type="GO" id="GO:0005840">
    <property type="term" value="C:ribosome"/>
    <property type="evidence" value="ECO:0007669"/>
    <property type="project" value="UniProtKB-KW"/>
</dbReference>
<reference evidence="2" key="1">
    <citation type="submission" date="2020-02" db="EMBL/GenBank/DDBJ databases">
        <authorList>
            <person name="Meier V. D."/>
        </authorList>
    </citation>
    <scope>NUCLEOTIDE SEQUENCE</scope>
    <source>
        <strain evidence="2">AVDCRST_MAG72</strain>
    </source>
</reference>
<name>A0A6J4LZC9_9ACTN</name>
<organism evidence="2">
    <name type="scientific">uncultured Nocardioidaceae bacterium</name>
    <dbReference type="NCBI Taxonomy" id="253824"/>
    <lineage>
        <taxon>Bacteria</taxon>
        <taxon>Bacillati</taxon>
        <taxon>Actinomycetota</taxon>
        <taxon>Actinomycetes</taxon>
        <taxon>Propionibacteriales</taxon>
        <taxon>Nocardioidaceae</taxon>
        <taxon>environmental samples</taxon>
    </lineage>
</organism>
<feature type="non-terminal residue" evidence="2">
    <location>
        <position position="1"/>
    </location>
</feature>
<protein>
    <submittedName>
        <fullName evidence="2">LSU ribosomal protein L30p (L7e)</fullName>
    </submittedName>
</protein>
<evidence type="ECO:0000256" key="1">
    <source>
        <dbReference type="SAM" id="MobiDB-lite"/>
    </source>
</evidence>
<dbReference type="EMBL" id="CADCUJ010000049">
    <property type="protein sequence ID" value="CAA9345546.1"/>
    <property type="molecule type" value="Genomic_DNA"/>
</dbReference>
<feature type="compositionally biased region" description="Basic and acidic residues" evidence="1">
    <location>
        <begin position="13"/>
        <end position="31"/>
    </location>
</feature>
<keyword evidence="2" id="KW-0689">Ribosomal protein</keyword>
<dbReference type="AlphaFoldDB" id="A0A6J4LZC9"/>
<keyword evidence="2" id="KW-0687">Ribonucleoprotein</keyword>
<sequence length="60" mass="6608">GAPQGCPAALHHRLQEEPARHPAHARAEADRRRRPQGGSARDPRHAAHGQTPDRRRGGRL</sequence>